<dbReference type="Gramene" id="TVU50235">
    <property type="protein sequence ID" value="TVU50235"/>
    <property type="gene ID" value="EJB05_01599"/>
</dbReference>
<comment type="caution">
    <text evidence="2">The sequence shown here is derived from an EMBL/GenBank/DDBJ whole genome shotgun (WGS) entry which is preliminary data.</text>
</comment>
<organism evidence="2 3">
    <name type="scientific">Eragrostis curvula</name>
    <name type="common">weeping love grass</name>
    <dbReference type="NCBI Taxonomy" id="38414"/>
    <lineage>
        <taxon>Eukaryota</taxon>
        <taxon>Viridiplantae</taxon>
        <taxon>Streptophyta</taxon>
        <taxon>Embryophyta</taxon>
        <taxon>Tracheophyta</taxon>
        <taxon>Spermatophyta</taxon>
        <taxon>Magnoliopsida</taxon>
        <taxon>Liliopsida</taxon>
        <taxon>Poales</taxon>
        <taxon>Poaceae</taxon>
        <taxon>PACMAD clade</taxon>
        <taxon>Chloridoideae</taxon>
        <taxon>Eragrostideae</taxon>
        <taxon>Eragrostidinae</taxon>
        <taxon>Eragrostis</taxon>
    </lineage>
</organism>
<dbReference type="EMBL" id="RWGY01000002">
    <property type="protein sequence ID" value="TVU50235.1"/>
    <property type="molecule type" value="Genomic_DNA"/>
</dbReference>
<keyword evidence="1" id="KW-1133">Transmembrane helix</keyword>
<evidence type="ECO:0000313" key="3">
    <source>
        <dbReference type="Proteomes" id="UP000324897"/>
    </source>
</evidence>
<keyword evidence="3" id="KW-1185">Reference proteome</keyword>
<protein>
    <submittedName>
        <fullName evidence="2">Uncharacterized protein</fullName>
    </submittedName>
</protein>
<evidence type="ECO:0000256" key="1">
    <source>
        <dbReference type="SAM" id="Phobius"/>
    </source>
</evidence>
<feature type="transmembrane region" description="Helical" evidence="1">
    <location>
        <begin position="60"/>
        <end position="81"/>
    </location>
</feature>
<gene>
    <name evidence="2" type="ORF">EJB05_01599</name>
</gene>
<keyword evidence="1" id="KW-0472">Membrane</keyword>
<feature type="non-terminal residue" evidence="2">
    <location>
        <position position="1"/>
    </location>
</feature>
<dbReference type="Proteomes" id="UP000324897">
    <property type="component" value="Chromosome 6"/>
</dbReference>
<evidence type="ECO:0000313" key="2">
    <source>
        <dbReference type="EMBL" id="TVU50235.1"/>
    </source>
</evidence>
<proteinExistence type="predicted"/>
<sequence length="100" mass="10176">MTIGPGQGHLGREERLPDLGSTVALAGELLFSGKLAAGSGCARRHLHEIPLAAARRRSSWALAGLFFWSAVVAGAGALLGVSLPCRAATAAGALCVGRDR</sequence>
<keyword evidence="1" id="KW-0812">Transmembrane</keyword>
<dbReference type="AlphaFoldDB" id="A0A5J9WQS0"/>
<name>A0A5J9WQS0_9POAL</name>
<reference evidence="2 3" key="1">
    <citation type="journal article" date="2019" name="Sci. Rep.">
        <title>A high-quality genome of Eragrostis curvula grass provides insights into Poaceae evolution and supports new strategies to enhance forage quality.</title>
        <authorList>
            <person name="Carballo J."/>
            <person name="Santos B.A.C.M."/>
            <person name="Zappacosta D."/>
            <person name="Garbus I."/>
            <person name="Selva J.P."/>
            <person name="Gallo C.A."/>
            <person name="Diaz A."/>
            <person name="Albertini E."/>
            <person name="Caccamo M."/>
            <person name="Echenique V."/>
        </authorList>
    </citation>
    <scope>NUCLEOTIDE SEQUENCE [LARGE SCALE GENOMIC DNA]</scope>
    <source>
        <strain evidence="3">cv. Victoria</strain>
        <tissue evidence="2">Leaf</tissue>
    </source>
</reference>
<accession>A0A5J9WQS0</accession>